<name>A0A127M3K5_9GAMM</name>
<dbReference type="InterPro" id="IPR046346">
    <property type="entry name" value="Aminoacid_DH-like_N_sf"/>
</dbReference>
<comment type="similarity">
    <text evidence="1">Belongs to the Glu/Leu/Phe/Val dehydrogenases family.</text>
</comment>
<dbReference type="InterPro" id="IPR016211">
    <property type="entry name" value="Glu/Phe/Leu/Val/Trp_DH_bac/arc"/>
</dbReference>
<dbReference type="PANTHER" id="PTHR42722:SF1">
    <property type="entry name" value="VALINE DEHYDROGENASE"/>
    <property type="match status" value="1"/>
</dbReference>
<dbReference type="Proteomes" id="UP000074119">
    <property type="component" value="Chromosome"/>
</dbReference>
<dbReference type="GO" id="GO:0006520">
    <property type="term" value="P:amino acid metabolic process"/>
    <property type="evidence" value="ECO:0007669"/>
    <property type="project" value="InterPro"/>
</dbReference>
<proteinExistence type="inferred from homology"/>
<reference evidence="7 8" key="1">
    <citation type="submission" date="2015-12" db="EMBL/GenBank/DDBJ databases">
        <authorList>
            <person name="Shamseldin A."/>
            <person name="Moawad H."/>
            <person name="Abd El-Rahim W.M."/>
            <person name="Sadowsky M.J."/>
        </authorList>
    </citation>
    <scope>NUCLEOTIDE SEQUENCE [LARGE SCALE GENOMIC DNA]</scope>
    <source>
        <strain evidence="7 8">SM2</strain>
    </source>
</reference>
<evidence type="ECO:0000256" key="5">
    <source>
        <dbReference type="PIRSR" id="PIRSR000188-2"/>
    </source>
</evidence>
<keyword evidence="3 5" id="KW-0520">NAD</keyword>
<dbReference type="KEGG" id="zal:AZF00_05810"/>
<evidence type="ECO:0000313" key="8">
    <source>
        <dbReference type="Proteomes" id="UP000074119"/>
    </source>
</evidence>
<dbReference type="Pfam" id="PF02812">
    <property type="entry name" value="ELFV_dehydrog_N"/>
    <property type="match status" value="1"/>
</dbReference>
<dbReference type="SUPFAM" id="SSF53223">
    <property type="entry name" value="Aminoacid dehydrogenase-like, N-terminal domain"/>
    <property type="match status" value="1"/>
</dbReference>
<sequence>MTVFNSPSFDSHELVAFKEDAHSGLRAIIAVHNTALGPALGGCRFYPYGSDEQALEDVLRLSRGMSYKSALAGLPLGGGKAVIIGDPASQKSRQLLLAMGEFIEGLSGQYITAEDSGTGVADMKVISERTTYVSGVMDGGRFGGDPSPYTAQGVFCGIKAALAFRHKANSLKGVRVAIQGAGSVGRHLTALIVAAGAEVFIADFNAANLKLAQALGAKTVAVPDVLSMDVDVLAPCAMGAVIDEQTVGVIKAGIVAGAANNQLAQVIQGEQLRQRGILYAPDFVINAGGIIDVYYQRAEGSSEKSAAHVETIADTLQRIFRRAEHTGETTARVAELLAEERFLAPVKIAAA</sequence>
<dbReference type="STRING" id="1470434.AZF00_05810"/>
<dbReference type="Pfam" id="PF00208">
    <property type="entry name" value="ELFV_dehydrog"/>
    <property type="match status" value="1"/>
</dbReference>
<dbReference type="Gene3D" id="3.40.50.10860">
    <property type="entry name" value="Leucine Dehydrogenase, chain A, domain 1"/>
    <property type="match status" value="1"/>
</dbReference>
<gene>
    <name evidence="7" type="ORF">AZF00_05810</name>
</gene>
<dbReference type="GO" id="GO:0000166">
    <property type="term" value="F:nucleotide binding"/>
    <property type="evidence" value="ECO:0007669"/>
    <property type="project" value="UniProtKB-KW"/>
</dbReference>
<feature type="domain" description="Glutamate/phenylalanine/leucine/valine/L-tryptophan dehydrogenase C-terminal" evidence="6">
    <location>
        <begin position="144"/>
        <end position="350"/>
    </location>
</feature>
<accession>A0A127M3K5</accession>
<dbReference type="RefSeq" id="WP_008246874.1">
    <property type="nucleotide sequence ID" value="NZ_CP014544.1"/>
</dbReference>
<dbReference type="InterPro" id="IPR036291">
    <property type="entry name" value="NAD(P)-bd_dom_sf"/>
</dbReference>
<dbReference type="SUPFAM" id="SSF51735">
    <property type="entry name" value="NAD(P)-binding Rossmann-fold domains"/>
    <property type="match status" value="1"/>
</dbReference>
<evidence type="ECO:0000256" key="2">
    <source>
        <dbReference type="ARBA" id="ARBA00023002"/>
    </source>
</evidence>
<feature type="binding site" evidence="5">
    <location>
        <begin position="180"/>
        <end position="185"/>
    </location>
    <ligand>
        <name>NAD(+)</name>
        <dbReference type="ChEBI" id="CHEBI:57540"/>
    </ligand>
</feature>
<dbReference type="PANTHER" id="PTHR42722">
    <property type="entry name" value="LEUCINE DEHYDROGENASE"/>
    <property type="match status" value="1"/>
</dbReference>
<protein>
    <submittedName>
        <fullName evidence="7">Amino acid dehydrogenase</fullName>
    </submittedName>
</protein>
<dbReference type="EMBL" id="CP014544">
    <property type="protein sequence ID" value="AMO67844.1"/>
    <property type="molecule type" value="Genomic_DNA"/>
</dbReference>
<evidence type="ECO:0000313" key="7">
    <source>
        <dbReference type="EMBL" id="AMO67844.1"/>
    </source>
</evidence>
<dbReference type="AlphaFoldDB" id="A0A127M3K5"/>
<dbReference type="CDD" id="cd01075">
    <property type="entry name" value="NAD_bind_Leu_Phe_Val_DH"/>
    <property type="match status" value="1"/>
</dbReference>
<evidence type="ECO:0000256" key="4">
    <source>
        <dbReference type="PIRSR" id="PIRSR000188-1"/>
    </source>
</evidence>
<dbReference type="InterPro" id="IPR006097">
    <property type="entry name" value="Glu/Leu/Phe/Val/Trp_DH_dimer"/>
</dbReference>
<feature type="active site" description="Proton donor/acceptor" evidence="4">
    <location>
        <position position="80"/>
    </location>
</feature>
<keyword evidence="2" id="KW-0560">Oxidoreductase</keyword>
<evidence type="ECO:0000256" key="3">
    <source>
        <dbReference type="ARBA" id="ARBA00023027"/>
    </source>
</evidence>
<dbReference type="SMART" id="SM00839">
    <property type="entry name" value="ELFV_dehydrog"/>
    <property type="match status" value="1"/>
</dbReference>
<dbReference type="InterPro" id="IPR033524">
    <property type="entry name" value="Glu/Leu/Phe/Val_DH_AS"/>
</dbReference>
<organism evidence="7 8">
    <name type="scientific">Zhongshania aliphaticivorans</name>
    <dbReference type="NCBI Taxonomy" id="1470434"/>
    <lineage>
        <taxon>Bacteria</taxon>
        <taxon>Pseudomonadati</taxon>
        <taxon>Pseudomonadota</taxon>
        <taxon>Gammaproteobacteria</taxon>
        <taxon>Cellvibrionales</taxon>
        <taxon>Spongiibacteraceae</taxon>
        <taxon>Zhongshania</taxon>
    </lineage>
</organism>
<dbReference type="InterPro" id="IPR006096">
    <property type="entry name" value="Glu/Leu/Phe/Val/Trp_DH_C"/>
</dbReference>
<dbReference type="FunFam" id="3.40.50.10860:FF:000010">
    <property type="entry name" value="Leucine dehydrogenase"/>
    <property type="match status" value="1"/>
</dbReference>
<dbReference type="GO" id="GO:0016639">
    <property type="term" value="F:oxidoreductase activity, acting on the CH-NH2 group of donors, NAD or NADP as acceptor"/>
    <property type="evidence" value="ECO:0007669"/>
    <property type="project" value="InterPro"/>
</dbReference>
<keyword evidence="5" id="KW-0547">Nucleotide-binding</keyword>
<dbReference type="PIRSF" id="PIRSF000188">
    <property type="entry name" value="Phe_leu_dh"/>
    <property type="match status" value="1"/>
</dbReference>
<evidence type="ECO:0000259" key="6">
    <source>
        <dbReference type="SMART" id="SM00839"/>
    </source>
</evidence>
<dbReference type="Gene3D" id="3.40.50.720">
    <property type="entry name" value="NAD(P)-binding Rossmann-like Domain"/>
    <property type="match status" value="1"/>
</dbReference>
<dbReference type="PROSITE" id="PS00074">
    <property type="entry name" value="GLFV_DEHYDROGENASE"/>
    <property type="match status" value="1"/>
</dbReference>
<evidence type="ECO:0000256" key="1">
    <source>
        <dbReference type="ARBA" id="ARBA00006382"/>
    </source>
</evidence>